<protein>
    <submittedName>
        <fullName evidence="1">Uncharacterized protein</fullName>
    </submittedName>
</protein>
<organism evidence="1 2">
    <name type="scientific">Actinokineospora alba</name>
    <dbReference type="NCBI Taxonomy" id="504798"/>
    <lineage>
        <taxon>Bacteria</taxon>
        <taxon>Bacillati</taxon>
        <taxon>Actinomycetota</taxon>
        <taxon>Actinomycetes</taxon>
        <taxon>Pseudonocardiales</taxon>
        <taxon>Pseudonocardiaceae</taxon>
        <taxon>Actinokineospora</taxon>
    </lineage>
</organism>
<dbReference type="Proteomes" id="UP000199651">
    <property type="component" value="Unassembled WGS sequence"/>
</dbReference>
<gene>
    <name evidence="1" type="ORF">SAMN05192558_106324</name>
</gene>
<dbReference type="EMBL" id="FNJB01000006">
    <property type="protein sequence ID" value="SDP10208.1"/>
    <property type="molecule type" value="Genomic_DNA"/>
</dbReference>
<sequence length="64" mass="7407">MTMKVQVDLRSANRYLTCWVEPRVKVGDQITLKNSAEPALRWDVLRVSAPSKASDINRTWNNNY</sequence>
<evidence type="ECO:0000313" key="2">
    <source>
        <dbReference type="Proteomes" id="UP000199651"/>
    </source>
</evidence>
<name>A0A1H0Q0J7_9PSEU</name>
<proteinExistence type="predicted"/>
<dbReference type="AlphaFoldDB" id="A0A1H0Q0J7"/>
<reference evidence="2" key="1">
    <citation type="submission" date="2016-10" db="EMBL/GenBank/DDBJ databases">
        <authorList>
            <person name="Varghese N."/>
            <person name="Submissions S."/>
        </authorList>
    </citation>
    <scope>NUCLEOTIDE SEQUENCE [LARGE SCALE GENOMIC DNA]</scope>
    <source>
        <strain evidence="2">IBRC-M 10655</strain>
    </source>
</reference>
<dbReference type="RefSeq" id="WP_091376584.1">
    <property type="nucleotide sequence ID" value="NZ_FNDV01000006.1"/>
</dbReference>
<accession>A0A1H0Q0J7</accession>
<keyword evidence="2" id="KW-1185">Reference proteome</keyword>
<dbReference type="OrthoDB" id="3391925at2"/>
<evidence type="ECO:0000313" key="1">
    <source>
        <dbReference type="EMBL" id="SDP10208.1"/>
    </source>
</evidence>